<evidence type="ECO:0000256" key="1">
    <source>
        <dbReference type="SAM" id="MobiDB-lite"/>
    </source>
</evidence>
<keyword evidence="3" id="KW-1185">Reference proteome</keyword>
<feature type="region of interest" description="Disordered" evidence="1">
    <location>
        <begin position="41"/>
        <end position="65"/>
    </location>
</feature>
<sequence>MILAPGSTPADDCGVSGGCGGCPLFKANVCGDPAPAAVSHPDVPDMDPAEPRPEGAGCCGGSCSA</sequence>
<reference evidence="2 3" key="1">
    <citation type="submission" date="2020-08" db="EMBL/GenBank/DDBJ databases">
        <title>Whole genome shotgun sequence of Actinoplanes ianthinogenes NBRC 13996.</title>
        <authorList>
            <person name="Komaki H."/>
            <person name="Tamura T."/>
        </authorList>
    </citation>
    <scope>NUCLEOTIDE SEQUENCE [LARGE SCALE GENOMIC DNA]</scope>
    <source>
        <strain evidence="2 3">NBRC 13996</strain>
    </source>
</reference>
<dbReference type="Proteomes" id="UP000676967">
    <property type="component" value="Chromosome"/>
</dbReference>
<name>A0ABN6C9J3_9ACTN</name>
<dbReference type="EMBL" id="AP023356">
    <property type="protein sequence ID" value="BCJ41698.1"/>
    <property type="molecule type" value="Genomic_DNA"/>
</dbReference>
<evidence type="ECO:0000313" key="2">
    <source>
        <dbReference type="EMBL" id="BCJ41698.1"/>
    </source>
</evidence>
<proteinExistence type="predicted"/>
<gene>
    <name evidence="2" type="ORF">Aiant_23550</name>
</gene>
<organism evidence="2 3">
    <name type="scientific">Actinoplanes ianthinogenes</name>
    <dbReference type="NCBI Taxonomy" id="122358"/>
    <lineage>
        <taxon>Bacteria</taxon>
        <taxon>Bacillati</taxon>
        <taxon>Actinomycetota</taxon>
        <taxon>Actinomycetes</taxon>
        <taxon>Micromonosporales</taxon>
        <taxon>Micromonosporaceae</taxon>
        <taxon>Actinoplanes</taxon>
    </lineage>
</organism>
<protein>
    <submittedName>
        <fullName evidence="2">Uncharacterized protein</fullName>
    </submittedName>
</protein>
<evidence type="ECO:0000313" key="3">
    <source>
        <dbReference type="Proteomes" id="UP000676967"/>
    </source>
</evidence>
<accession>A0ABN6C9J3</accession>